<dbReference type="AlphaFoldDB" id="E4N458"/>
<keyword evidence="2" id="KW-1185">Reference proteome</keyword>
<gene>
    <name evidence="1" type="ordered locus">KSE_01380</name>
</gene>
<evidence type="ECO:0000313" key="2">
    <source>
        <dbReference type="Proteomes" id="UP000007076"/>
    </source>
</evidence>
<dbReference type="Proteomes" id="UP000007076">
    <property type="component" value="Chromosome"/>
</dbReference>
<evidence type="ECO:0000313" key="1">
    <source>
        <dbReference type="EMBL" id="BAJ25989.1"/>
    </source>
</evidence>
<dbReference type="EMBL" id="AP010968">
    <property type="protein sequence ID" value="BAJ25989.1"/>
    <property type="molecule type" value="Genomic_DNA"/>
</dbReference>
<protein>
    <submittedName>
        <fullName evidence="1">Uncharacterized protein</fullName>
    </submittedName>
</protein>
<accession>E4N458</accession>
<reference evidence="1 2" key="1">
    <citation type="journal article" date="2010" name="DNA Res.">
        <title>Genome sequence of Kitasatospora setae NBRC 14216T: an evolutionary snapshot of the family Streptomycetaceae.</title>
        <authorList>
            <person name="Ichikawa N."/>
            <person name="Oguchi A."/>
            <person name="Ikeda H."/>
            <person name="Ishikawa J."/>
            <person name="Kitani S."/>
            <person name="Watanabe Y."/>
            <person name="Nakamura S."/>
            <person name="Katano Y."/>
            <person name="Kishi E."/>
            <person name="Sasagawa M."/>
            <person name="Ankai A."/>
            <person name="Fukui S."/>
            <person name="Hashimoto Y."/>
            <person name="Kamata S."/>
            <person name="Otoguro M."/>
            <person name="Tanikawa S."/>
            <person name="Nihira T."/>
            <person name="Horinouchi S."/>
            <person name="Ohnishi Y."/>
            <person name="Hayakawa M."/>
            <person name="Kuzuyama T."/>
            <person name="Arisawa A."/>
            <person name="Nomoto F."/>
            <person name="Miura H."/>
            <person name="Takahashi Y."/>
            <person name="Fujita N."/>
        </authorList>
    </citation>
    <scope>NUCLEOTIDE SEQUENCE [LARGE SCALE GENOMIC DNA]</scope>
    <source>
        <strain evidence="2">ATCC 33774 / DSM 43861 / JCM 3304 / KCC A-0304 / NBRC 14216 / KM-6054</strain>
    </source>
</reference>
<dbReference type="KEGG" id="ksk:KSE_01380"/>
<proteinExistence type="predicted"/>
<name>E4N458_KITSK</name>
<dbReference type="HOGENOM" id="CLU_1989657_0_0_11"/>
<dbReference type="PATRIC" id="fig|452652.3.peg.129"/>
<dbReference type="STRING" id="452652.KSE_01380"/>
<sequence length="125" mass="13828">MARRPPKQPGLAAFVAALPAAERTGADSAGWPWPGGTREFTDDHGYRWHRRAKAALDPRRAARLVRDADVMITGPWELRHLAPGERAAAWAEATARTEPGDLTEYVAHEFTSEGGLTLLYLERHC</sequence>
<organism evidence="1 2">
    <name type="scientific">Kitasatospora setae (strain ATCC 33774 / DSM 43861 / JCM 3304 / KCC A-0304 / NBRC 14216 / KM-6054)</name>
    <name type="common">Streptomyces setae</name>
    <dbReference type="NCBI Taxonomy" id="452652"/>
    <lineage>
        <taxon>Bacteria</taxon>
        <taxon>Bacillati</taxon>
        <taxon>Actinomycetota</taxon>
        <taxon>Actinomycetes</taxon>
        <taxon>Kitasatosporales</taxon>
        <taxon>Streptomycetaceae</taxon>
        <taxon>Kitasatospora</taxon>
    </lineage>
</organism>
<dbReference type="RefSeq" id="WP_014133310.1">
    <property type="nucleotide sequence ID" value="NC_016109.1"/>
</dbReference>